<feature type="compositionally biased region" description="Polar residues" evidence="1">
    <location>
        <begin position="79"/>
        <end position="88"/>
    </location>
</feature>
<proteinExistence type="predicted"/>
<dbReference type="EMBL" id="QFQP01000023">
    <property type="protein sequence ID" value="PZR08891.1"/>
    <property type="molecule type" value="Genomic_DNA"/>
</dbReference>
<feature type="region of interest" description="Disordered" evidence="1">
    <location>
        <begin position="332"/>
        <end position="377"/>
    </location>
</feature>
<feature type="region of interest" description="Disordered" evidence="1">
    <location>
        <begin position="77"/>
        <end position="111"/>
    </location>
</feature>
<reference evidence="2 3" key="1">
    <citation type="submission" date="2017-08" db="EMBL/GenBank/DDBJ databases">
        <title>Infants hospitalized years apart are colonized by the same room-sourced microbial strains.</title>
        <authorList>
            <person name="Brooks B."/>
            <person name="Olm M.R."/>
            <person name="Firek B.A."/>
            <person name="Baker R."/>
            <person name="Thomas B.C."/>
            <person name="Morowitz M.J."/>
            <person name="Banfield J.F."/>
        </authorList>
    </citation>
    <scope>NUCLEOTIDE SEQUENCE [LARGE SCALE GENOMIC DNA]</scope>
    <source>
        <strain evidence="2">S2_003_000_R2_14</strain>
    </source>
</reference>
<name>A0A2W5VFA7_9BACT</name>
<evidence type="ECO:0000313" key="3">
    <source>
        <dbReference type="Proteomes" id="UP000249061"/>
    </source>
</evidence>
<comment type="caution">
    <text evidence="2">The sequence shown here is derived from an EMBL/GenBank/DDBJ whole genome shotgun (WGS) entry which is preliminary data.</text>
</comment>
<protein>
    <submittedName>
        <fullName evidence="2">Uncharacterized protein</fullName>
    </submittedName>
</protein>
<dbReference type="Proteomes" id="UP000249061">
    <property type="component" value="Unassembled WGS sequence"/>
</dbReference>
<gene>
    <name evidence="2" type="ORF">DI536_23665</name>
</gene>
<evidence type="ECO:0000256" key="1">
    <source>
        <dbReference type="SAM" id="MobiDB-lite"/>
    </source>
</evidence>
<feature type="compositionally biased region" description="Polar residues" evidence="1">
    <location>
        <begin position="193"/>
        <end position="203"/>
    </location>
</feature>
<sequence length="377" mass="41210">MAVTTIVLVPLILYTLFLEDLLYYRLENQEPTIVAGWDYITNNYMKASAKRDIGRLNRLKYCDHSAAYDSYEQPYDCTGTDTGPNGSEDSGGGETTYESAGGSSGGSDQGHHTATAAHQCWLVGDADQVRCTVSKGNDAMLFRENSTMMFSQSGWNQGGTVQCSARLGVMNYMLPNKVWGLMGMTKEGDANGGSKTAISSKGRNSAGAGDSATFDTIQNNTTDAKVHADKSNTGNAWVLRQESFGVMADPWALNLVDEKVEPGTRSPITSFLKPGMIPGQDTHHPLLDRSGHYFNKYMDEGNDAAKEYFDDMTDYLQDSMMFGANMDGLGPLGGDNPSSLPVYWDKDVQRDNNGGKASGWQDDRQQKASDGRKDYPW</sequence>
<dbReference type="AlphaFoldDB" id="A0A2W5VFA7"/>
<feature type="compositionally biased region" description="Basic and acidic residues" evidence="1">
    <location>
        <begin position="361"/>
        <end position="377"/>
    </location>
</feature>
<evidence type="ECO:0000313" key="2">
    <source>
        <dbReference type="EMBL" id="PZR08891.1"/>
    </source>
</evidence>
<organism evidence="2 3">
    <name type="scientific">Archangium gephyra</name>
    <dbReference type="NCBI Taxonomy" id="48"/>
    <lineage>
        <taxon>Bacteria</taxon>
        <taxon>Pseudomonadati</taxon>
        <taxon>Myxococcota</taxon>
        <taxon>Myxococcia</taxon>
        <taxon>Myxococcales</taxon>
        <taxon>Cystobacterineae</taxon>
        <taxon>Archangiaceae</taxon>
        <taxon>Archangium</taxon>
    </lineage>
</organism>
<accession>A0A2W5VFA7</accession>
<feature type="region of interest" description="Disordered" evidence="1">
    <location>
        <begin position="189"/>
        <end position="214"/>
    </location>
</feature>